<feature type="coiled-coil region" evidence="6">
    <location>
        <begin position="94"/>
        <end position="150"/>
    </location>
</feature>
<keyword evidence="3" id="KW-0963">Cytoplasm</keyword>
<proteinExistence type="inferred from homology"/>
<comment type="similarity">
    <text evidence="1 3 5">Belongs to the GrpE family.</text>
</comment>
<gene>
    <name evidence="3" type="primary">grpE</name>
    <name evidence="7" type="ORF">HGG64_01875</name>
</gene>
<comment type="function">
    <text evidence="3 4">Participates actively in the response to hyperosmotic and heat shock by preventing the aggregation of stress-denatured proteins, in association with DnaK and GrpE. It is the nucleotide exchange factor for DnaK and may function as a thermosensor. Unfolded proteins bind initially to DnaJ; upon interaction with the DnaJ-bound protein, DnaK hydrolyzes its bound ATP, resulting in the formation of a stable complex. GrpE releases ADP from DnaK; ATP binding to DnaK triggers the release of the substrate protein, thus completing the reaction cycle. Several rounds of ATP-dependent interactions between DnaJ, DnaK and GrpE are required for fully efficient folding.</text>
</comment>
<sequence>MSKKINEFDYIEFVVMEKSQKDFKDEEIQKGFFKTNTFDKEIEDVFETTELDDNNEIKCELERGNVVIKVLKRTETPELYRNVLENYNKSHNDVIEAQMNAVKLLQKVEQLNSEIVENEKNFRKQLIDLQQAAQNQLNEHKQKNDEHIANQTKEIKDYALQSFLEDLLTPLNNFEIAINSAKDIDNPIVQNFVRGFEMLYTQIDTILNDHGVEKIIPTVGEKFDPNIHQAFELTDEGDESEAIVLVKNIGYKLHNRTIKPALVVVKK</sequence>
<dbReference type="PANTHER" id="PTHR21237:SF23">
    <property type="entry name" value="GRPE PROTEIN HOMOLOG, MITOCHONDRIAL"/>
    <property type="match status" value="1"/>
</dbReference>
<dbReference type="KEGG" id="mphn:HGG64_01875"/>
<dbReference type="RefSeq" id="WP_169580271.1">
    <property type="nucleotide sequence ID" value="NZ_CP051480.1"/>
</dbReference>
<evidence type="ECO:0000256" key="5">
    <source>
        <dbReference type="RuleBase" id="RU004478"/>
    </source>
</evidence>
<evidence type="ECO:0000256" key="2">
    <source>
        <dbReference type="ARBA" id="ARBA00023186"/>
    </source>
</evidence>
<dbReference type="PRINTS" id="PR00773">
    <property type="entry name" value="GRPEPROTEIN"/>
</dbReference>
<dbReference type="GO" id="GO:0005737">
    <property type="term" value="C:cytoplasm"/>
    <property type="evidence" value="ECO:0007669"/>
    <property type="project" value="UniProtKB-SubCell"/>
</dbReference>
<dbReference type="HAMAP" id="MF_01151">
    <property type="entry name" value="GrpE"/>
    <property type="match status" value="1"/>
</dbReference>
<evidence type="ECO:0000256" key="3">
    <source>
        <dbReference type="HAMAP-Rule" id="MF_01151"/>
    </source>
</evidence>
<dbReference type="GO" id="GO:0051087">
    <property type="term" value="F:protein-folding chaperone binding"/>
    <property type="evidence" value="ECO:0007669"/>
    <property type="project" value="InterPro"/>
</dbReference>
<dbReference type="PANTHER" id="PTHR21237">
    <property type="entry name" value="GRPE PROTEIN"/>
    <property type="match status" value="1"/>
</dbReference>
<keyword evidence="2 3" id="KW-0143">Chaperone</keyword>
<organism evidence="7 8">
    <name type="scientific">Mycoplasma phocoeninasale</name>
    <dbReference type="NCBI Taxonomy" id="2726117"/>
    <lineage>
        <taxon>Bacteria</taxon>
        <taxon>Bacillati</taxon>
        <taxon>Mycoplasmatota</taxon>
        <taxon>Mollicutes</taxon>
        <taxon>Mycoplasmataceae</taxon>
        <taxon>Mycoplasma</taxon>
    </lineage>
</organism>
<dbReference type="SUPFAM" id="SSF58014">
    <property type="entry name" value="Coiled-coil domain of nucleotide exchange factor GrpE"/>
    <property type="match status" value="1"/>
</dbReference>
<evidence type="ECO:0000256" key="4">
    <source>
        <dbReference type="RuleBase" id="RU000639"/>
    </source>
</evidence>
<dbReference type="EMBL" id="CP051480">
    <property type="protein sequence ID" value="QJG66448.1"/>
    <property type="molecule type" value="Genomic_DNA"/>
</dbReference>
<dbReference type="Pfam" id="PF01025">
    <property type="entry name" value="GrpE"/>
    <property type="match status" value="1"/>
</dbReference>
<dbReference type="Gene3D" id="2.30.22.10">
    <property type="entry name" value="Head domain of nucleotide exchange factor GrpE"/>
    <property type="match status" value="1"/>
</dbReference>
<dbReference type="Gene3D" id="3.90.20.20">
    <property type="match status" value="1"/>
</dbReference>
<dbReference type="GO" id="GO:0006457">
    <property type="term" value="P:protein folding"/>
    <property type="evidence" value="ECO:0007669"/>
    <property type="project" value="InterPro"/>
</dbReference>
<dbReference type="GO" id="GO:0042803">
    <property type="term" value="F:protein homodimerization activity"/>
    <property type="evidence" value="ECO:0007669"/>
    <property type="project" value="InterPro"/>
</dbReference>
<dbReference type="InterPro" id="IPR000740">
    <property type="entry name" value="GrpE"/>
</dbReference>
<dbReference type="SUPFAM" id="SSF51064">
    <property type="entry name" value="Head domain of nucleotide exchange factor GrpE"/>
    <property type="match status" value="1"/>
</dbReference>
<dbReference type="CDD" id="cd00446">
    <property type="entry name" value="GrpE"/>
    <property type="match status" value="1"/>
</dbReference>
<reference evidence="7 8" key="1">
    <citation type="submission" date="2020-04" db="EMBL/GenBank/DDBJ databases">
        <title>Novel Mycoplasma species detected in Phocoena phocoena (harbor porpoise) from the USA.</title>
        <authorList>
            <person name="Volokhov D.V."/>
        </authorList>
    </citation>
    <scope>NUCLEOTIDE SEQUENCE [LARGE SCALE GENOMIC DNA]</scope>
    <source>
        <strain evidence="7 8">C264-NAS</strain>
    </source>
</reference>
<keyword evidence="8" id="KW-1185">Reference proteome</keyword>
<evidence type="ECO:0000256" key="1">
    <source>
        <dbReference type="ARBA" id="ARBA00009054"/>
    </source>
</evidence>
<evidence type="ECO:0000256" key="6">
    <source>
        <dbReference type="SAM" id="Coils"/>
    </source>
</evidence>
<evidence type="ECO:0000313" key="8">
    <source>
        <dbReference type="Proteomes" id="UP000501728"/>
    </source>
</evidence>
<dbReference type="InterPro" id="IPR009012">
    <property type="entry name" value="GrpE_head"/>
</dbReference>
<dbReference type="AlphaFoldDB" id="A0A858U6N8"/>
<keyword evidence="6" id="KW-0175">Coiled coil</keyword>
<dbReference type="PROSITE" id="PS01071">
    <property type="entry name" value="GRPE"/>
    <property type="match status" value="1"/>
</dbReference>
<dbReference type="GO" id="GO:0051082">
    <property type="term" value="F:unfolded protein binding"/>
    <property type="evidence" value="ECO:0007669"/>
    <property type="project" value="TreeGrafter"/>
</dbReference>
<evidence type="ECO:0000313" key="7">
    <source>
        <dbReference type="EMBL" id="QJG66448.1"/>
    </source>
</evidence>
<dbReference type="Proteomes" id="UP000501728">
    <property type="component" value="Chromosome"/>
</dbReference>
<accession>A0A858U6N8</accession>
<comment type="subcellular location">
    <subcellularLocation>
        <location evidence="3">Cytoplasm</location>
    </subcellularLocation>
</comment>
<protein>
    <recommendedName>
        <fullName evidence="3 4">Protein GrpE</fullName>
    </recommendedName>
    <alternativeName>
        <fullName evidence="3">HSP-70 cofactor</fullName>
    </alternativeName>
</protein>
<dbReference type="InterPro" id="IPR013805">
    <property type="entry name" value="GrpE_CC"/>
</dbReference>
<keyword evidence="3 4" id="KW-0346">Stress response</keyword>
<comment type="subunit">
    <text evidence="3">Homodimer.</text>
</comment>
<name>A0A858U6N8_9MOLU</name>
<dbReference type="GO" id="GO:0000774">
    <property type="term" value="F:adenyl-nucleotide exchange factor activity"/>
    <property type="evidence" value="ECO:0007669"/>
    <property type="project" value="InterPro"/>
</dbReference>